<dbReference type="EMBL" id="ASPP01014574">
    <property type="protein sequence ID" value="ETO18668.1"/>
    <property type="molecule type" value="Genomic_DNA"/>
</dbReference>
<comment type="caution">
    <text evidence="3">The sequence shown here is derived from an EMBL/GenBank/DDBJ whole genome shotgun (WGS) entry which is preliminary data.</text>
</comment>
<feature type="region of interest" description="Disordered" evidence="1">
    <location>
        <begin position="96"/>
        <end position="134"/>
    </location>
</feature>
<dbReference type="InterPro" id="IPR003347">
    <property type="entry name" value="JmjC_dom"/>
</dbReference>
<sequence>MSFYALSFEMNETLVRAMFNEDKEQELLRQLSPTFEQYQNTKLWLGTKSTVSKYHFDGSDNFNLQLFGQKRFQLMPPSMHWDANVYPWIHPQSRKTQNALHPRSFGKAKERSSQVHKKNDDDDDSGGGSGGGEEHRVEYQVILSPGEMLYIPPFWFHQVIGETDVSINVNVWSVSEEGRLQDHLLTYPLPMDADDLKDSSYLLLCLKQYCHELVQQYIAGVNGSNVTQWASRYVQSRFHLLGFDRQDQWKQVLRTDSLESFAVAFRHTQQVCDVLEHSSPHPSHALFQRNLDDNGALLKQKYHSYAKQVVDERLRQADYAVGEILLGAYIEIIVDHFLQTDMFILFLNSASNALFEGIIVIYFYVSTWEGIINSTLLFSYHNSSLFFTRSNISF</sequence>
<evidence type="ECO:0000313" key="3">
    <source>
        <dbReference type="EMBL" id="ETO18668.1"/>
    </source>
</evidence>
<name>X6MYF7_RETFI</name>
<gene>
    <name evidence="3" type="ORF">RFI_18593</name>
</gene>
<evidence type="ECO:0000313" key="4">
    <source>
        <dbReference type="Proteomes" id="UP000023152"/>
    </source>
</evidence>
<protein>
    <recommendedName>
        <fullName evidence="2">JmjC domain-containing protein</fullName>
    </recommendedName>
</protein>
<dbReference type="SUPFAM" id="SSF51197">
    <property type="entry name" value="Clavaminate synthase-like"/>
    <property type="match status" value="1"/>
</dbReference>
<dbReference type="Pfam" id="PF13621">
    <property type="entry name" value="Cupin_8"/>
    <property type="match status" value="1"/>
</dbReference>
<dbReference type="PANTHER" id="PTHR12461:SF105">
    <property type="entry name" value="HYPOXIA-INDUCIBLE FACTOR 1-ALPHA INHIBITOR"/>
    <property type="match status" value="1"/>
</dbReference>
<proteinExistence type="predicted"/>
<feature type="domain" description="JmjC" evidence="2">
    <location>
        <begin position="20"/>
        <end position="188"/>
    </location>
</feature>
<accession>X6MYF7</accession>
<evidence type="ECO:0000256" key="1">
    <source>
        <dbReference type="SAM" id="MobiDB-lite"/>
    </source>
</evidence>
<organism evidence="3 4">
    <name type="scientific">Reticulomyxa filosa</name>
    <dbReference type="NCBI Taxonomy" id="46433"/>
    <lineage>
        <taxon>Eukaryota</taxon>
        <taxon>Sar</taxon>
        <taxon>Rhizaria</taxon>
        <taxon>Retaria</taxon>
        <taxon>Foraminifera</taxon>
        <taxon>Monothalamids</taxon>
        <taxon>Reticulomyxidae</taxon>
        <taxon>Reticulomyxa</taxon>
    </lineage>
</organism>
<dbReference type="InterPro" id="IPR041667">
    <property type="entry name" value="Cupin_8"/>
</dbReference>
<reference evidence="3 4" key="1">
    <citation type="journal article" date="2013" name="Curr. Biol.">
        <title>The Genome of the Foraminiferan Reticulomyxa filosa.</title>
        <authorList>
            <person name="Glockner G."/>
            <person name="Hulsmann N."/>
            <person name="Schleicher M."/>
            <person name="Noegel A.A."/>
            <person name="Eichinger L."/>
            <person name="Gallinger C."/>
            <person name="Pawlowski J."/>
            <person name="Sierra R."/>
            <person name="Euteneuer U."/>
            <person name="Pillet L."/>
            <person name="Moustafa A."/>
            <person name="Platzer M."/>
            <person name="Groth M."/>
            <person name="Szafranski K."/>
            <person name="Schliwa M."/>
        </authorList>
    </citation>
    <scope>NUCLEOTIDE SEQUENCE [LARGE SCALE GENOMIC DNA]</scope>
</reference>
<evidence type="ECO:0000259" key="2">
    <source>
        <dbReference type="PROSITE" id="PS51184"/>
    </source>
</evidence>
<dbReference type="Proteomes" id="UP000023152">
    <property type="component" value="Unassembled WGS sequence"/>
</dbReference>
<dbReference type="Gene3D" id="2.60.120.10">
    <property type="entry name" value="Jelly Rolls"/>
    <property type="match status" value="1"/>
</dbReference>
<dbReference type="PANTHER" id="PTHR12461">
    <property type="entry name" value="HYPOXIA-INDUCIBLE FACTOR 1 ALPHA INHIBITOR-RELATED"/>
    <property type="match status" value="1"/>
</dbReference>
<keyword evidence="4" id="KW-1185">Reference proteome</keyword>
<dbReference type="InterPro" id="IPR014710">
    <property type="entry name" value="RmlC-like_jellyroll"/>
</dbReference>
<dbReference type="OrthoDB" id="47172at2759"/>
<feature type="compositionally biased region" description="Basic and acidic residues" evidence="1">
    <location>
        <begin position="107"/>
        <end position="120"/>
    </location>
</feature>
<dbReference type="AlphaFoldDB" id="X6MYF7"/>
<dbReference type="PROSITE" id="PS51184">
    <property type="entry name" value="JMJC"/>
    <property type="match status" value="1"/>
</dbReference>
<dbReference type="SMART" id="SM00558">
    <property type="entry name" value="JmjC"/>
    <property type="match status" value="1"/>
</dbReference>